<dbReference type="Proteomes" id="UP000030701">
    <property type="component" value="Unassembled WGS sequence"/>
</dbReference>
<dbReference type="AlphaFoldDB" id="X0LJA7"/>
<dbReference type="HOGENOM" id="CLU_836881_0_0_1"/>
<evidence type="ECO:0000313" key="1">
    <source>
        <dbReference type="EMBL" id="EXM21257.1"/>
    </source>
</evidence>
<gene>
    <name evidence="1" type="ORF">FOTG_10777</name>
</gene>
<dbReference type="OrthoDB" id="5406275at2759"/>
<proteinExistence type="predicted"/>
<protein>
    <submittedName>
        <fullName evidence="1">Uncharacterized protein</fullName>
    </submittedName>
</protein>
<reference evidence="1" key="2">
    <citation type="submission" date="2012-05" db="EMBL/GenBank/DDBJ databases">
        <title>The Genome Annotation of Fusarium oxysporum Cotton.</title>
        <authorList>
            <consortium name="The Broad Institute Genomics Platform"/>
            <person name="Ma L.-J."/>
            <person name="Corby-Kistler H."/>
            <person name="Broz K."/>
            <person name="Gale L.R."/>
            <person name="Jonkers W."/>
            <person name="O'Donnell K."/>
            <person name="Ploetz R."/>
            <person name="Steinberg C."/>
            <person name="Schwartz D.C."/>
            <person name="VanEtten H."/>
            <person name="Zhou S."/>
            <person name="Young S.K."/>
            <person name="Zeng Q."/>
            <person name="Gargeya S."/>
            <person name="Fitzgerald M."/>
            <person name="Abouelleil A."/>
            <person name="Alvarado L."/>
            <person name="Chapman S.B."/>
            <person name="Gainer-Dewar J."/>
            <person name="Goldberg J."/>
            <person name="Griggs A."/>
            <person name="Gujja S."/>
            <person name="Hansen M."/>
            <person name="Howarth C."/>
            <person name="Imamovic A."/>
            <person name="Ireland A."/>
            <person name="Larimer J."/>
            <person name="McCowan C."/>
            <person name="Murphy C."/>
            <person name="Pearson M."/>
            <person name="Poon T.W."/>
            <person name="Priest M."/>
            <person name="Roberts A."/>
            <person name="Saif S."/>
            <person name="Shea T."/>
            <person name="Sykes S."/>
            <person name="Wortman J."/>
            <person name="Nusbaum C."/>
            <person name="Birren B."/>
        </authorList>
    </citation>
    <scope>NUCLEOTIDE SEQUENCE</scope>
    <source>
        <strain evidence="1">25433</strain>
    </source>
</reference>
<accession>X0LJA7</accession>
<sequence length="332" mass="36788">MAELQLCSTRDDLNSQAQPQLWGTQIQDAPLCIILMARCKLLLSKASLAGLDLSGSGLTHQSLLVAMGRFHRMGESTFRSTATLSVSVSPGIIAPAIASAIASAIFKSPLGPVVKVGAQWYIESRIRDLEEQISTLNTELNDSLHENGSLGEMIDILYSTLQDLDNLQMEIAKFMDFLIGIQDIMVVVKDGDDRVLIRDLTAKDIDDMNDDPQLKEDYLRDARLMKKRLFIASRATELYNEISDKFILPGVSWVGRLSTLNLSDEAYDKMELEIEAKRSELSEGAKRLIMERVDEIGIALKVHDPQSTAVPQANVTEVAEDTSEEFEELVNA</sequence>
<dbReference type="EMBL" id="JH657947">
    <property type="protein sequence ID" value="EXM21257.1"/>
    <property type="molecule type" value="Genomic_DNA"/>
</dbReference>
<organism evidence="1">
    <name type="scientific">Fusarium oxysporum f. sp. vasinfectum 25433</name>
    <dbReference type="NCBI Taxonomy" id="1089449"/>
    <lineage>
        <taxon>Eukaryota</taxon>
        <taxon>Fungi</taxon>
        <taxon>Dikarya</taxon>
        <taxon>Ascomycota</taxon>
        <taxon>Pezizomycotina</taxon>
        <taxon>Sordariomycetes</taxon>
        <taxon>Hypocreomycetidae</taxon>
        <taxon>Hypocreales</taxon>
        <taxon>Nectriaceae</taxon>
        <taxon>Fusarium</taxon>
        <taxon>Fusarium oxysporum species complex</taxon>
    </lineage>
</organism>
<reference evidence="1" key="1">
    <citation type="submission" date="2011-11" db="EMBL/GenBank/DDBJ databases">
        <title>The Genome Sequence of Fusarium oxysporum Cotton.</title>
        <authorList>
            <consortium name="The Broad Institute Genome Sequencing Platform"/>
            <person name="Ma L.-J."/>
            <person name="Gale L.R."/>
            <person name="Schwartz D.C."/>
            <person name="Zhou S."/>
            <person name="Corby-Kistler H."/>
            <person name="Young S.K."/>
            <person name="Zeng Q."/>
            <person name="Gargeya S."/>
            <person name="Fitzgerald M."/>
            <person name="Haas B."/>
            <person name="Abouelleil A."/>
            <person name="Alvarado L."/>
            <person name="Arachchi H.M."/>
            <person name="Berlin A."/>
            <person name="Brown A."/>
            <person name="Chapman S.B."/>
            <person name="Chen Z."/>
            <person name="Dunbar C."/>
            <person name="Freedman E."/>
            <person name="Gearin G."/>
            <person name="Goldberg J."/>
            <person name="Griggs A."/>
            <person name="Gujja S."/>
            <person name="Heiman D."/>
            <person name="Howarth C."/>
            <person name="Larson L."/>
            <person name="Lui A."/>
            <person name="MacDonald P.J.P."/>
            <person name="Montmayeur A."/>
            <person name="Murphy C."/>
            <person name="Neiman D."/>
            <person name="Pearson M."/>
            <person name="Priest M."/>
            <person name="Roberts A."/>
            <person name="Saif S."/>
            <person name="Shea T."/>
            <person name="Shenoy N."/>
            <person name="Sisk P."/>
            <person name="Stolte C."/>
            <person name="Sykes S."/>
            <person name="Wortman J."/>
            <person name="Nusbaum C."/>
            <person name="Birren B."/>
        </authorList>
    </citation>
    <scope>NUCLEOTIDE SEQUENCE [LARGE SCALE GENOMIC DNA]</scope>
    <source>
        <strain evidence="1">25433</strain>
    </source>
</reference>
<name>X0LJA7_FUSOX</name>